<evidence type="ECO:0000313" key="3">
    <source>
        <dbReference type="Proteomes" id="UP000179106"/>
    </source>
</evidence>
<feature type="transmembrane region" description="Helical" evidence="1">
    <location>
        <begin position="74"/>
        <end position="94"/>
    </location>
</feature>
<name>A0A1G2GUU6_9BACT</name>
<keyword evidence="1" id="KW-0812">Transmembrane</keyword>
<dbReference type="AlphaFoldDB" id="A0A1G2GUU6"/>
<evidence type="ECO:0000256" key="1">
    <source>
        <dbReference type="SAM" id="Phobius"/>
    </source>
</evidence>
<protein>
    <submittedName>
        <fullName evidence="2">Uncharacterized protein</fullName>
    </submittedName>
</protein>
<gene>
    <name evidence="2" type="ORF">A3B25_02740</name>
</gene>
<feature type="transmembrane region" description="Helical" evidence="1">
    <location>
        <begin position="101"/>
        <end position="118"/>
    </location>
</feature>
<dbReference type="EMBL" id="MHNW01000012">
    <property type="protein sequence ID" value="OGZ53972.1"/>
    <property type="molecule type" value="Genomic_DNA"/>
</dbReference>
<proteinExistence type="predicted"/>
<organism evidence="2 3">
    <name type="scientific">Candidatus Ryanbacteria bacterium RIFCSPLOWO2_01_FULL_48_26</name>
    <dbReference type="NCBI Taxonomy" id="1802126"/>
    <lineage>
        <taxon>Bacteria</taxon>
        <taxon>Candidatus Ryaniibacteriota</taxon>
    </lineage>
</organism>
<sequence length="146" mass="16498">MLSIDSLGKNKISFYFASPPIVNNLLYGRNFALSLPAGRPAGSRPLLRTKFFANFMAHRIFLSGFMWAEFILAFSYFLALTAIVCFCILIEVFFTCFHIDFLRLFLSRLFVVGALWGLESHRAPPAKLACVCLSELAENKNKLNSM</sequence>
<reference evidence="2 3" key="1">
    <citation type="journal article" date="2016" name="Nat. Commun.">
        <title>Thousands of microbial genomes shed light on interconnected biogeochemical processes in an aquifer system.</title>
        <authorList>
            <person name="Anantharaman K."/>
            <person name="Brown C.T."/>
            <person name="Hug L.A."/>
            <person name="Sharon I."/>
            <person name="Castelle C.J."/>
            <person name="Probst A.J."/>
            <person name="Thomas B.C."/>
            <person name="Singh A."/>
            <person name="Wilkins M.J."/>
            <person name="Karaoz U."/>
            <person name="Brodie E.L."/>
            <person name="Williams K.H."/>
            <person name="Hubbard S.S."/>
            <person name="Banfield J.F."/>
        </authorList>
    </citation>
    <scope>NUCLEOTIDE SEQUENCE [LARGE SCALE GENOMIC DNA]</scope>
</reference>
<keyword evidence="1" id="KW-1133">Transmembrane helix</keyword>
<evidence type="ECO:0000313" key="2">
    <source>
        <dbReference type="EMBL" id="OGZ53972.1"/>
    </source>
</evidence>
<comment type="caution">
    <text evidence="2">The sequence shown here is derived from an EMBL/GenBank/DDBJ whole genome shotgun (WGS) entry which is preliminary data.</text>
</comment>
<accession>A0A1G2GUU6</accession>
<dbReference type="Proteomes" id="UP000179106">
    <property type="component" value="Unassembled WGS sequence"/>
</dbReference>
<dbReference type="STRING" id="1802126.A3B25_02740"/>
<keyword evidence="1" id="KW-0472">Membrane</keyword>